<evidence type="ECO:0000256" key="1">
    <source>
        <dbReference type="ARBA" id="ARBA00010643"/>
    </source>
</evidence>
<dbReference type="PIRSF" id="PIRSF000216">
    <property type="entry name" value="NADH_DH_24kDa"/>
    <property type="match status" value="1"/>
</dbReference>
<feature type="binding site" evidence="7">
    <location>
        <position position="129"/>
    </location>
    <ligand>
        <name>[2Fe-2S] cluster</name>
        <dbReference type="ChEBI" id="CHEBI:190135"/>
    </ligand>
</feature>
<dbReference type="Proteomes" id="UP000019322">
    <property type="component" value="Chromosome"/>
</dbReference>
<dbReference type="PANTHER" id="PTHR10371:SF3">
    <property type="entry name" value="NADH DEHYDROGENASE [UBIQUINONE] FLAVOPROTEIN 2, MITOCHONDRIAL"/>
    <property type="match status" value="1"/>
</dbReference>
<evidence type="ECO:0000313" key="8">
    <source>
        <dbReference type="EMBL" id="AHJ11793.1"/>
    </source>
</evidence>
<dbReference type="EC" id="1.6.5.3" evidence="8"/>
<keyword evidence="4 7" id="KW-0408">Iron</keyword>
<dbReference type="FunFam" id="1.10.10.1590:FF:000001">
    <property type="entry name" value="NADH-quinone oxidoreductase subunit E"/>
    <property type="match status" value="1"/>
</dbReference>
<dbReference type="CDD" id="cd03064">
    <property type="entry name" value="TRX_Fd_NuoE"/>
    <property type="match status" value="1"/>
</dbReference>
<proteinExistence type="inferred from homology"/>
<dbReference type="Pfam" id="PF01257">
    <property type="entry name" value="2Fe-2S_thioredx"/>
    <property type="match status" value="1"/>
</dbReference>
<protein>
    <submittedName>
        <fullName evidence="8">NADH-ubiquinone oxidoreductase chain E</fullName>
        <ecNumber evidence="8">1.6.5.3</ecNumber>
    </submittedName>
</protein>
<evidence type="ECO:0000256" key="5">
    <source>
        <dbReference type="ARBA" id="ARBA00023014"/>
    </source>
</evidence>
<evidence type="ECO:0000256" key="2">
    <source>
        <dbReference type="ARBA" id="ARBA00022714"/>
    </source>
</evidence>
<dbReference type="KEGG" id="smul:SMUL_0518"/>
<gene>
    <name evidence="8" type="primary">nuoE</name>
    <name evidence="8" type="ORF">SMUL_0518</name>
</gene>
<dbReference type="NCBIfam" id="TIGR01958">
    <property type="entry name" value="nuoE_fam"/>
    <property type="match status" value="1"/>
</dbReference>
<keyword evidence="2 7" id="KW-0001">2Fe-2S</keyword>
<dbReference type="NCBIfam" id="NF005722">
    <property type="entry name" value="PRK07539.1-2"/>
    <property type="match status" value="1"/>
</dbReference>
<keyword evidence="8" id="KW-0560">Oxidoreductase</keyword>
<dbReference type="InterPro" id="IPR036249">
    <property type="entry name" value="Thioredoxin-like_sf"/>
</dbReference>
<feature type="binding site" evidence="7">
    <location>
        <position position="125"/>
    </location>
    <ligand>
        <name>[2Fe-2S] cluster</name>
        <dbReference type="ChEBI" id="CHEBI:190135"/>
    </ligand>
</feature>
<evidence type="ECO:0000313" key="9">
    <source>
        <dbReference type="Proteomes" id="UP000019322"/>
    </source>
</evidence>
<comment type="similarity">
    <text evidence="1">Belongs to the complex I 24 kDa subunit family.</text>
</comment>
<dbReference type="SUPFAM" id="SSF52833">
    <property type="entry name" value="Thioredoxin-like"/>
    <property type="match status" value="1"/>
</dbReference>
<evidence type="ECO:0000256" key="4">
    <source>
        <dbReference type="ARBA" id="ARBA00023004"/>
    </source>
</evidence>
<dbReference type="PROSITE" id="PS01099">
    <property type="entry name" value="COMPLEX1_24K"/>
    <property type="match status" value="1"/>
</dbReference>
<dbReference type="InterPro" id="IPR042128">
    <property type="entry name" value="NuoE_dom"/>
</dbReference>
<dbReference type="GO" id="GO:0051537">
    <property type="term" value="F:2 iron, 2 sulfur cluster binding"/>
    <property type="evidence" value="ECO:0007669"/>
    <property type="project" value="UniProtKB-KW"/>
</dbReference>
<evidence type="ECO:0000256" key="3">
    <source>
        <dbReference type="ARBA" id="ARBA00022723"/>
    </source>
</evidence>
<dbReference type="GO" id="GO:0046872">
    <property type="term" value="F:metal ion binding"/>
    <property type="evidence" value="ECO:0007669"/>
    <property type="project" value="UniProtKB-KW"/>
</dbReference>
<accession>A0AA86DXA2</accession>
<organism evidence="8 9">
    <name type="scientific">Sulfurospirillum multivorans (strain DM 12446 / JCM 15788 / NBRC 109480)</name>
    <dbReference type="NCBI Taxonomy" id="1150621"/>
    <lineage>
        <taxon>Bacteria</taxon>
        <taxon>Pseudomonadati</taxon>
        <taxon>Campylobacterota</taxon>
        <taxon>Epsilonproteobacteria</taxon>
        <taxon>Campylobacterales</taxon>
        <taxon>Sulfurospirillaceae</taxon>
        <taxon>Sulfurospirillum</taxon>
    </lineage>
</organism>
<dbReference type="InterPro" id="IPR002023">
    <property type="entry name" value="NuoE-like"/>
</dbReference>
<comment type="cofactor">
    <cofactor evidence="6">
        <name>[2Fe-2S] cluster</name>
        <dbReference type="ChEBI" id="CHEBI:190135"/>
    </cofactor>
</comment>
<sequence>MSTFLFNQDNEEKFSALLERYPDKSSLMLPSLWMVQYQEGWISLDAMQFVAKKLGCSAMDVYSVASFYSMFLLQPIGTHHIQLCKTLSCMLAGSKTLQEHLQNRLGIKAGETTPDGKFTLSLVECLGSCGTAPCMRLNDDYIENLTLEKLDALLEELSK</sequence>
<keyword evidence="5 7" id="KW-0411">Iron-sulfur</keyword>
<name>A0AA86DXA2_SULMK</name>
<keyword evidence="3 7" id="KW-0479">Metal-binding</keyword>
<dbReference type="GO" id="GO:0003954">
    <property type="term" value="F:NADH dehydrogenase activity"/>
    <property type="evidence" value="ECO:0007669"/>
    <property type="project" value="TreeGrafter"/>
</dbReference>
<dbReference type="RefSeq" id="WP_025343703.1">
    <property type="nucleotide sequence ID" value="NZ_CP007201.1"/>
</dbReference>
<evidence type="ECO:0000256" key="6">
    <source>
        <dbReference type="ARBA" id="ARBA00034078"/>
    </source>
</evidence>
<feature type="binding site" evidence="7">
    <location>
        <position position="84"/>
    </location>
    <ligand>
        <name>[2Fe-2S] cluster</name>
        <dbReference type="ChEBI" id="CHEBI:190135"/>
    </ligand>
</feature>
<dbReference type="AlphaFoldDB" id="A0AA86DXA2"/>
<evidence type="ECO:0000256" key="7">
    <source>
        <dbReference type="PIRSR" id="PIRSR000216-1"/>
    </source>
</evidence>
<feature type="binding site" evidence="7">
    <location>
        <position position="89"/>
    </location>
    <ligand>
        <name>[2Fe-2S] cluster</name>
        <dbReference type="ChEBI" id="CHEBI:190135"/>
    </ligand>
</feature>
<dbReference type="Gene3D" id="3.40.30.10">
    <property type="entry name" value="Glutaredoxin"/>
    <property type="match status" value="1"/>
</dbReference>
<dbReference type="PANTHER" id="PTHR10371">
    <property type="entry name" value="NADH DEHYDROGENASE UBIQUINONE FLAVOPROTEIN 2, MITOCHONDRIAL"/>
    <property type="match status" value="1"/>
</dbReference>
<dbReference type="Gene3D" id="1.10.10.1590">
    <property type="entry name" value="NADH-quinone oxidoreductase subunit E"/>
    <property type="match status" value="1"/>
</dbReference>
<dbReference type="InterPro" id="IPR041921">
    <property type="entry name" value="NuoE_N"/>
</dbReference>
<reference evidence="8 9" key="1">
    <citation type="journal article" date="2014" name="Environ. Microbiol.">
        <title>Insights into organohalide respiration and the versatile catabolism of Sulfurospirillum multivorans gained from comparative genomics and physiological studies.</title>
        <authorList>
            <person name="Goris T."/>
            <person name="Schubert T."/>
            <person name="Gadkari J."/>
            <person name="Wubet T."/>
            <person name="Tarkka M."/>
            <person name="Buscot F."/>
            <person name="Adrian L."/>
            <person name="Diekert G."/>
        </authorList>
    </citation>
    <scope>NUCLEOTIDE SEQUENCE [LARGE SCALE GENOMIC DNA]</scope>
    <source>
        <strain evidence="9">DM 12446 / JCM 15788 / NBRC 109480</strain>
    </source>
</reference>
<dbReference type="EMBL" id="CP007201">
    <property type="protein sequence ID" value="AHJ11793.1"/>
    <property type="molecule type" value="Genomic_DNA"/>
</dbReference>
<comment type="cofactor">
    <cofactor evidence="7">
        <name>[2Fe-2S] cluster</name>
        <dbReference type="ChEBI" id="CHEBI:190135"/>
    </cofactor>
    <text evidence="7">Binds 1 [2Fe-2S] cluster.</text>
</comment>